<reference evidence="2" key="1">
    <citation type="journal article" date="2020" name="Stud. Mycol.">
        <title>101 Dothideomycetes genomes: a test case for predicting lifestyles and emergence of pathogens.</title>
        <authorList>
            <person name="Haridas S."/>
            <person name="Albert R."/>
            <person name="Binder M."/>
            <person name="Bloem J."/>
            <person name="Labutti K."/>
            <person name="Salamov A."/>
            <person name="Andreopoulos B."/>
            <person name="Baker S."/>
            <person name="Barry K."/>
            <person name="Bills G."/>
            <person name="Bluhm B."/>
            <person name="Cannon C."/>
            <person name="Castanera R."/>
            <person name="Culley D."/>
            <person name="Daum C."/>
            <person name="Ezra D."/>
            <person name="Gonzalez J."/>
            <person name="Henrissat B."/>
            <person name="Kuo A."/>
            <person name="Liang C."/>
            <person name="Lipzen A."/>
            <person name="Lutzoni F."/>
            <person name="Magnuson J."/>
            <person name="Mondo S."/>
            <person name="Nolan M."/>
            <person name="Ohm R."/>
            <person name="Pangilinan J."/>
            <person name="Park H.-J."/>
            <person name="Ramirez L."/>
            <person name="Alfaro M."/>
            <person name="Sun H."/>
            <person name="Tritt A."/>
            <person name="Yoshinaga Y."/>
            <person name="Zwiers L.-H."/>
            <person name="Turgeon B."/>
            <person name="Goodwin S."/>
            <person name="Spatafora J."/>
            <person name="Crous P."/>
            <person name="Grigoriev I."/>
        </authorList>
    </citation>
    <scope>NUCLEOTIDE SEQUENCE</scope>
    <source>
        <strain evidence="2">CBS 109.77</strain>
    </source>
</reference>
<gene>
    <name evidence="2" type="ORF">K505DRAFT_381972</name>
</gene>
<evidence type="ECO:0000313" key="2">
    <source>
        <dbReference type="EMBL" id="KAF2795644.1"/>
    </source>
</evidence>
<feature type="compositionally biased region" description="Polar residues" evidence="1">
    <location>
        <begin position="360"/>
        <end position="372"/>
    </location>
</feature>
<dbReference type="EMBL" id="MU001852">
    <property type="protein sequence ID" value="KAF2795644.1"/>
    <property type="molecule type" value="Genomic_DNA"/>
</dbReference>
<proteinExistence type="predicted"/>
<evidence type="ECO:0000256" key="1">
    <source>
        <dbReference type="SAM" id="MobiDB-lite"/>
    </source>
</evidence>
<name>A0A6A6XHJ6_9PLEO</name>
<dbReference type="Proteomes" id="UP000799757">
    <property type="component" value="Unassembled WGS sequence"/>
</dbReference>
<keyword evidence="3" id="KW-1185">Reference proteome</keyword>
<feature type="compositionally biased region" description="Low complexity" evidence="1">
    <location>
        <begin position="261"/>
        <end position="271"/>
    </location>
</feature>
<protein>
    <submittedName>
        <fullName evidence="2">Uncharacterized protein</fullName>
    </submittedName>
</protein>
<feature type="region of interest" description="Disordered" evidence="1">
    <location>
        <begin position="251"/>
        <end position="275"/>
    </location>
</feature>
<evidence type="ECO:0000313" key="3">
    <source>
        <dbReference type="Proteomes" id="UP000799757"/>
    </source>
</evidence>
<dbReference type="OrthoDB" id="3797666at2759"/>
<feature type="region of interest" description="Disordered" evidence="1">
    <location>
        <begin position="343"/>
        <end position="378"/>
    </location>
</feature>
<accession>A0A6A6XHJ6</accession>
<organism evidence="2 3">
    <name type="scientific">Melanomma pulvis-pyrius CBS 109.77</name>
    <dbReference type="NCBI Taxonomy" id="1314802"/>
    <lineage>
        <taxon>Eukaryota</taxon>
        <taxon>Fungi</taxon>
        <taxon>Dikarya</taxon>
        <taxon>Ascomycota</taxon>
        <taxon>Pezizomycotina</taxon>
        <taxon>Dothideomycetes</taxon>
        <taxon>Pleosporomycetidae</taxon>
        <taxon>Pleosporales</taxon>
        <taxon>Melanommataceae</taxon>
        <taxon>Melanomma</taxon>
    </lineage>
</organism>
<sequence>MAGSPLEEDRGNSFNWLSRGGRGTSYINYSQFSHLSASSFDFGCHGVAACCNYGGELLHLSSPSEKHGLIFARGNFSNSIYACLARGQREVGGPSTFGLEVSMKMNDYHPRNLFGASSQGSSFRLGKMLERGCFNYRWPFNEYSLLLNEDAEKDEQRKLWSDINIELGMGKTNIKTEKLERWQEQGKSCDEIEDLWKKEVDGKFRERLKEQKQKTSEEDRRVQDEKSDWDEKLIEIDGLKNWNRPTAYTRSRKLSKDTDDTMTNSSSTSPTEANLKAKRETGTCVTFSFVKDGTLYQVLRIEQGCWSDDATADLCHQFPNDSQIVLTVGGPVQFRPFDVATKSAKEEERKGNIVVRPPNNDGSVNEGLSASTWRKKKASDGSWKTGEETYKPLRLRESGSEHDNGEVGTGNATAYHAYGRLPSHTTARKKRSATFIAAFRLFEGSSLPRSWKIPTSQEIYTYIGADPKVSKDATGVMWETIFRQRYLLSDPISRLPEVHLIGRCLEKILQVDIVPIACRDPPETPSGDASVKSISSPFCAKHAPDEPCEKNPLHNSSALISNLFILPSLDYRSLFWKVRFLVKASKFLQNLVKDPDPKTEPPLLDLDDRKAMRHIAEKQINRLKLRIEAVVLFLARSLHRSSASDLMQSTPETDESHVYYRMITIWYAIKNLPEFDAHKVRKSLKTSTTLDMNAHIPADVWNFGSVNKDKIPLLQWYHYGSLRGLVGMGILCYGSEREEVDLIKKIHRLQNAALMASAAKLTSNTRYSANDEIFDRLAFLAHELGLETLEDKVCKVASLSRRRVKKRDYTRKINPGFSEGDEDVPIDGPWEVHALSHHSRLMVLNLERYSQDDWRTLTQKAEEVESFKNKLCHFINSEGTLVPCWERSHLKARQGWIHSEASSVVASTLLDMHEKGLDASPKEGVEIDEPISAPDGTIKVVQEMKYMQEIMEKQVKVLERITPEAGLSPPIEWAQTWKPPRQYHPDAFVNSLEDTPHLYEDSELTKVRILCPLQSYISLSDVPGPKRFTRERIREVKGWKDVHVTDVIDNSREVDSVGMKDYGPRVPPRNLDPEQEDLVKRLYDSLVDQDVRHRFLAVTRPLAKNDLLFVILAYVLCPRSVACLSNHAVRLSRFSFSNRAEWLVRITVMGWLPKDIPPSPEKRKRGQLPPSSKLGRLMADKIRTSSENEDATKPLVPTKNGNEEGIFLPRHFKGLADKTLAELRIKNNLTSTLYMPQMSSIVLATNEFGDFSRCTIISELLNKKLLHDIGEQARILWQIFVHQPQTARCLVFFLILGNLCRDIAKQYKNAIEDISSILNLDNCFKQHDEQWSKEENAVPLFQLGLWSLESLYKLQYSLRETVRSILDAKEQLSAQVKDGPGARSEPLEKMCQESLDIFESNLAELTAVTAKLERDIELNSRYKDAFEAILTLTDSRASLRQNDAMQRLTYATIIYLPMGLTAVRAPYPFSLPHNSLSTDRTNQAIFAIPSEQLVVFPQMGLGWTSAIISQKSRGDGGGGSLGVFGRETKRMVNDIERAAK</sequence>